<protein>
    <submittedName>
        <fullName evidence="7">Energy transducer TonB</fullName>
    </submittedName>
</protein>
<dbReference type="KEGG" id="anp:FK178_11220"/>
<feature type="transmembrane region" description="Helical" evidence="6">
    <location>
        <begin position="9"/>
        <end position="27"/>
    </location>
</feature>
<dbReference type="Proteomes" id="UP000321954">
    <property type="component" value="Chromosome"/>
</dbReference>
<feature type="compositionally biased region" description="Polar residues" evidence="5">
    <location>
        <begin position="66"/>
        <end position="79"/>
    </location>
</feature>
<dbReference type="RefSeq" id="WP_146835000.1">
    <property type="nucleotide sequence ID" value="NZ_CP042476.1"/>
</dbReference>
<evidence type="ECO:0000313" key="8">
    <source>
        <dbReference type="Proteomes" id="UP000321954"/>
    </source>
</evidence>
<accession>A0A5B8YLZ5</accession>
<name>A0A5B8YLZ5_9FLAO</name>
<feature type="region of interest" description="Disordered" evidence="5">
    <location>
        <begin position="99"/>
        <end position="150"/>
    </location>
</feature>
<keyword evidence="3 6" id="KW-1133">Transmembrane helix</keyword>
<organism evidence="7 8">
    <name type="scientific">Antarcticibacterium arcticum</name>
    <dbReference type="NCBI Taxonomy" id="2585771"/>
    <lineage>
        <taxon>Bacteria</taxon>
        <taxon>Pseudomonadati</taxon>
        <taxon>Bacteroidota</taxon>
        <taxon>Flavobacteriia</taxon>
        <taxon>Flavobacteriales</taxon>
        <taxon>Flavobacteriaceae</taxon>
        <taxon>Antarcticibacterium</taxon>
    </lineage>
</organism>
<evidence type="ECO:0000256" key="2">
    <source>
        <dbReference type="ARBA" id="ARBA00022692"/>
    </source>
</evidence>
<dbReference type="AlphaFoldDB" id="A0A5B8YLZ5"/>
<feature type="compositionally biased region" description="Polar residues" evidence="5">
    <location>
        <begin position="99"/>
        <end position="119"/>
    </location>
</feature>
<evidence type="ECO:0000256" key="1">
    <source>
        <dbReference type="ARBA" id="ARBA00004167"/>
    </source>
</evidence>
<keyword evidence="8" id="KW-1185">Reference proteome</keyword>
<evidence type="ECO:0000256" key="5">
    <source>
        <dbReference type="SAM" id="MobiDB-lite"/>
    </source>
</evidence>
<gene>
    <name evidence="7" type="ORF">FK178_11220</name>
</gene>
<evidence type="ECO:0000313" key="7">
    <source>
        <dbReference type="EMBL" id="QED38248.1"/>
    </source>
</evidence>
<dbReference type="InterPro" id="IPR006260">
    <property type="entry name" value="TonB/TolA_C"/>
</dbReference>
<comment type="subcellular location">
    <subcellularLocation>
        <location evidence="1">Membrane</location>
        <topology evidence="1">Single-pass membrane protein</topology>
    </subcellularLocation>
</comment>
<dbReference type="OrthoDB" id="9786892at2"/>
<dbReference type="NCBIfam" id="TIGR01352">
    <property type="entry name" value="tonB_Cterm"/>
    <property type="match status" value="1"/>
</dbReference>
<evidence type="ECO:0000256" key="4">
    <source>
        <dbReference type="ARBA" id="ARBA00023136"/>
    </source>
</evidence>
<dbReference type="EMBL" id="CP042476">
    <property type="protein sequence ID" value="QED38248.1"/>
    <property type="molecule type" value="Genomic_DNA"/>
</dbReference>
<dbReference type="GO" id="GO:0016020">
    <property type="term" value="C:membrane"/>
    <property type="evidence" value="ECO:0007669"/>
    <property type="project" value="UniProtKB-SubCell"/>
</dbReference>
<feature type="compositionally biased region" description="Basic and acidic residues" evidence="5">
    <location>
        <begin position="121"/>
        <end position="137"/>
    </location>
</feature>
<reference evidence="7 8" key="1">
    <citation type="submission" date="2019-08" db="EMBL/GenBank/DDBJ databases">
        <title>Antarcticibacterium arcticum sp. nov., a bacterium isolated from marine sediment of the Canadian Beaufort Sea.</title>
        <authorList>
            <person name="Lee Y.M."/>
            <person name="Baek K."/>
            <person name="Lee D.-H."/>
            <person name="Shin S.C."/>
            <person name="Jin Y.K."/>
            <person name="Park Y."/>
        </authorList>
    </citation>
    <scope>NUCLEOTIDE SEQUENCE [LARGE SCALE GENOMIC DNA]</scope>
    <source>
        <strain evidence="7 8">PAMC 28998</strain>
    </source>
</reference>
<keyword evidence="4 6" id="KW-0472">Membrane</keyword>
<evidence type="ECO:0000256" key="3">
    <source>
        <dbReference type="ARBA" id="ARBA00022989"/>
    </source>
</evidence>
<evidence type="ECO:0000256" key="6">
    <source>
        <dbReference type="SAM" id="Phobius"/>
    </source>
</evidence>
<feature type="compositionally biased region" description="Polar residues" evidence="5">
    <location>
        <begin position="138"/>
        <end position="150"/>
    </location>
</feature>
<keyword evidence="2 6" id="KW-0812">Transmembrane</keyword>
<sequence length="237" mass="26471">MDFFDRHKALIITSLLCSVLILALYNFNLSSKNQKVRELLVDLDNFQVEKPEEPEPEPEETPETTNRQTAQTHQAFNENQEARETNFDRQLQEIFEKNSAAQLESSNEDSPGTSGSFGMQQKKEEVKKRSDGDRSSEKTSTQSGGMDNSSITYSLLGRTAVHIPNPIYTCDRAGKIVVNITVNAEGRVLTTSINRGSSSTTNECLTEQAMQYATQAIFSRMAGRNSQPGTITYNFKP</sequence>
<feature type="region of interest" description="Disordered" evidence="5">
    <location>
        <begin position="47"/>
        <end position="79"/>
    </location>
</feature>
<proteinExistence type="predicted"/>